<evidence type="ECO:0000256" key="1">
    <source>
        <dbReference type="SAM" id="SignalP"/>
    </source>
</evidence>
<sequence length="238" mass="26492">MKTFLKAAIISLLVYTGGQLMAQASQESVSILWKGIGGKVKWDNTNYILFTAHGNESRFLQNGRKFLINKQSGQVRFEGKSNDGDSWIALFNFKTDKLSKLSYNGVESKSISAEGEEVFSKINEQFNKDASFLFLPTLVDKTGKAALKIVNAEKLQHIPFQVKQNNLSGELYYNGETGIIKQIIDKEGNEFYVDGYKDIGGGLMLPTTFKSLGNQDKSTSFTTVAAFTEMEDTQFSNL</sequence>
<gene>
    <name evidence="2" type="ORF">DI53_2086</name>
</gene>
<dbReference type="PATRIC" id="fig|1229276.3.peg.2147"/>
<dbReference type="AlphaFoldDB" id="A0A0B8T114"/>
<keyword evidence="1" id="KW-0732">Signal</keyword>
<evidence type="ECO:0000313" key="3">
    <source>
        <dbReference type="Proteomes" id="UP000031802"/>
    </source>
</evidence>
<evidence type="ECO:0000313" key="2">
    <source>
        <dbReference type="EMBL" id="KGE14256.1"/>
    </source>
</evidence>
<comment type="caution">
    <text evidence="2">The sequence shown here is derived from an EMBL/GenBank/DDBJ whole genome shotgun (WGS) entry which is preliminary data.</text>
</comment>
<dbReference type="OrthoDB" id="705316at2"/>
<organism evidence="2 3">
    <name type="scientific">Sphingobacterium deserti</name>
    <dbReference type="NCBI Taxonomy" id="1229276"/>
    <lineage>
        <taxon>Bacteria</taxon>
        <taxon>Pseudomonadati</taxon>
        <taxon>Bacteroidota</taxon>
        <taxon>Sphingobacteriia</taxon>
        <taxon>Sphingobacteriales</taxon>
        <taxon>Sphingobacteriaceae</taxon>
        <taxon>Sphingobacterium</taxon>
    </lineage>
</organism>
<feature type="signal peptide" evidence="1">
    <location>
        <begin position="1"/>
        <end position="22"/>
    </location>
</feature>
<dbReference type="STRING" id="1229276.DI53_2086"/>
<name>A0A0B8T114_9SPHI</name>
<protein>
    <submittedName>
        <fullName evidence="2">Uncharacterized protein</fullName>
    </submittedName>
</protein>
<proteinExistence type="predicted"/>
<dbReference type="EMBL" id="JJMU01000029">
    <property type="protein sequence ID" value="KGE14256.1"/>
    <property type="molecule type" value="Genomic_DNA"/>
</dbReference>
<accession>A0A0B8T114</accession>
<dbReference type="RefSeq" id="WP_052072320.1">
    <property type="nucleotide sequence ID" value="NZ_JJMU01000029.1"/>
</dbReference>
<feature type="chain" id="PRO_5002138527" evidence="1">
    <location>
        <begin position="23"/>
        <end position="238"/>
    </location>
</feature>
<dbReference type="Proteomes" id="UP000031802">
    <property type="component" value="Unassembled WGS sequence"/>
</dbReference>
<reference evidence="3" key="1">
    <citation type="submission" date="2014-04" db="EMBL/GenBank/DDBJ databases">
        <title>Whole-Genome optical mapping and complete genome sequence of Sphingobacterium deserti sp. nov., a new spaces isolated from desert in the west of China.</title>
        <authorList>
            <person name="Teng C."/>
            <person name="Zhou Z."/>
            <person name="Li X."/>
            <person name="Chen M."/>
            <person name="Lin M."/>
            <person name="Wang L."/>
            <person name="Su S."/>
            <person name="Zhang C."/>
            <person name="Zhang W."/>
        </authorList>
    </citation>
    <scope>NUCLEOTIDE SEQUENCE [LARGE SCALE GENOMIC DNA]</scope>
    <source>
        <strain evidence="3">ACCC05744</strain>
    </source>
</reference>
<keyword evidence="3" id="KW-1185">Reference proteome</keyword>
<reference evidence="2 3" key="2">
    <citation type="journal article" date="2015" name="PLoS ONE">
        <title>Whole-Genome Optical Mapping and Finished Genome Sequence of Sphingobacterium deserti sp. nov., a New Species Isolated from the Western Desert of China.</title>
        <authorList>
            <person name="Teng C."/>
            <person name="Zhou Z."/>
            <person name="Molnar I."/>
            <person name="Li X."/>
            <person name="Tang R."/>
            <person name="Chen M."/>
            <person name="Wang L."/>
            <person name="Su S."/>
            <person name="Zhang W."/>
            <person name="Lin M."/>
        </authorList>
    </citation>
    <scope>NUCLEOTIDE SEQUENCE [LARGE SCALE GENOMIC DNA]</scope>
    <source>
        <strain evidence="3">ACCC05744</strain>
    </source>
</reference>